<dbReference type="Proteomes" id="UP000238322">
    <property type="component" value="Unassembled WGS sequence"/>
</dbReference>
<evidence type="ECO:0000313" key="2">
    <source>
        <dbReference type="Proteomes" id="UP000238322"/>
    </source>
</evidence>
<name>A0A2S8FYQ8_9BACT</name>
<dbReference type="AlphaFoldDB" id="A0A2S8FYQ8"/>
<sequence length="555" mass="61122">MSFLTDFRCLKWVAMAILLLLSFDTSYGQDEARDIEARILFTDGKSGDLHGDKFFFNEDPDYLLWINGLRARAEDSGVGHLTGAIRLREQDGAIISDLGFVNIPFRELLGPGSLAMRMRSVIPGRKAAGGPITLEVEARCLETGQRFKASRTIRWKSADTLTITKYRIRNSSDSRYDVGTLLRAGRDYSLYLEVRNLAITDGKVRCRVTVLGCDESGKPFPGVMNSKDAEIDVGDGTEQSLSTFINCPFQIPRAGVFELGVTVEDLTNGKTTRRNFPITVTSLFDSAKATDLAKNSGELRVDLALSQGSHGPVRRDNMYFENETVFFAARVSGLKKSEKGARKMAGRVRLAKTDGTVLYEKEVGPVEFEEFFGGDSREFPFLLETNFVGGMPHELELSLNATDLVSGTSRTAKLPIEFNPDAALHTTAHSITLDEEGLVPAGPVLDAGRIYYLHGKIVGFSWKERAVSLGLSVRGVSATGEELSELVLSSKYEMKQSRYGELSTTASFRQIFSPNRPGNFALRVEVTDNHTGAKCADDIPVVVKSIGMNKDTERK</sequence>
<organism evidence="1 2">
    <name type="scientific">Blastopirellula marina</name>
    <dbReference type="NCBI Taxonomy" id="124"/>
    <lineage>
        <taxon>Bacteria</taxon>
        <taxon>Pseudomonadati</taxon>
        <taxon>Planctomycetota</taxon>
        <taxon>Planctomycetia</taxon>
        <taxon>Pirellulales</taxon>
        <taxon>Pirellulaceae</taxon>
        <taxon>Blastopirellula</taxon>
    </lineage>
</organism>
<dbReference type="EMBL" id="PUHY01000005">
    <property type="protein sequence ID" value="PQO37151.1"/>
    <property type="molecule type" value="Genomic_DNA"/>
</dbReference>
<accession>A0A2S8FYQ8</accession>
<proteinExistence type="predicted"/>
<reference evidence="1 2" key="1">
    <citation type="submission" date="2018-02" db="EMBL/GenBank/DDBJ databases">
        <title>Comparative genomes isolates from brazilian mangrove.</title>
        <authorList>
            <person name="Araujo J.E."/>
            <person name="Taketani R.G."/>
            <person name="Silva M.C.P."/>
            <person name="Loureco M.V."/>
            <person name="Andreote F.D."/>
        </authorList>
    </citation>
    <scope>NUCLEOTIDE SEQUENCE [LARGE SCALE GENOMIC DNA]</scope>
    <source>
        <strain evidence="1 2">Hex-1 MGV</strain>
    </source>
</reference>
<protein>
    <submittedName>
        <fullName evidence="1">Uncharacterized protein</fullName>
    </submittedName>
</protein>
<gene>
    <name evidence="1" type="ORF">C5Y83_04130</name>
</gene>
<comment type="caution">
    <text evidence="1">The sequence shown here is derived from an EMBL/GenBank/DDBJ whole genome shotgun (WGS) entry which is preliminary data.</text>
</comment>
<evidence type="ECO:0000313" key="1">
    <source>
        <dbReference type="EMBL" id="PQO37151.1"/>
    </source>
</evidence>